<name>A0A9J6QL55_9FIRM</name>
<reference evidence="1" key="1">
    <citation type="submission" date="2022-09" db="EMBL/GenBank/DDBJ databases">
        <title>Culturomic study of gut microbiota in children with autism spectrum disorder.</title>
        <authorList>
            <person name="Efimov B.A."/>
            <person name="Chaplin A.V."/>
            <person name="Sokolova S.R."/>
            <person name="Pikina A.P."/>
            <person name="Korzhanova M."/>
            <person name="Belova V."/>
            <person name="Korostin D."/>
        </authorList>
    </citation>
    <scope>NUCLEOTIDE SEQUENCE</scope>
    <source>
        <strain evidence="1">ASD5510</strain>
    </source>
</reference>
<dbReference type="EMBL" id="JAOSHN010000003">
    <property type="protein sequence ID" value="MCU7378224.1"/>
    <property type="molecule type" value="Genomic_DNA"/>
</dbReference>
<sequence length="1041" mass="114883">MCQWKETGEAYLYAHDSCGDKVFFHTRQGQPLSLTDGFHKTDFVLVFTGRPVEKEALKKLKEALDVHGTEQPGCFLVFIEKDILPRENWQRLPLKPGAAGGVFSLGKSVTFFIGEYALELKKNSFLSVLAGQDGDEQLQISAAAPGSGGADYGAEFLRDGGLACRMERCLLLMEGQSAGCFSFAAAGAITMESLRAGIWYGLQREAPARGREIDAFFDQVLEPDFPITELEVRLDVLNPLDKERSFFWLPKGRWRTNFPIYLSPENLELETEEREAKLVFSRRRTEVKLPSYRYYLTFDGAFTIKSPAGSLCAGLSGQEYVDFEADSRLFFISGKQAYFPLQEQSFASGLPSGDTAYVALEKGTYYSQAQDCAFYAMSNEAGVLDYAEIPFQKIGKDDCFPLLPVGTSGGQHGAAKKQQAYDAMKALDERRLAALRNRLLGARPLSLDGMGEAMKVLSTKGLYLTQTPGKDYFDTLEFCEKFRFAKVSGFLKQALLASHAFLVIDNPEEFSKYASVMPESPPLSLDGWTFSLDSAGWKDNQTFLLLKYTSHKSIRALADAPAEWSYPPDTGDLRGKGAASLQAILKELDEVDKENAAFDDLRAILEDPLWCGTIAFSVPVEGNQLPDNLKFLLRLREGGKLLAHHMIFESRSLDEKGILSPGQISGIIAYEDPEHPILTEPWEFYYKLDQLQVVFRQSQVFDFSCRLSLTLQYFLGSPLFAVGGSCGNYMIVTGRMAENQDAPGVSDYLFELAERIEYFTDNAFYSGLCVDKVTLTSSAAEERASFFLAGRLKFVLLDSDVLSYGDPKPDPKAMETESGKEDTGLVFSDLLLLEKKGSIAVHTGTMKYHYENSVPRAGSLAEQFPIHVTDFLTGSAGVTPESLGYAGIQAEGIHQEALADTWSAVCWQIDLGDLGALSTASNLKLSLLTAWSVGAVDRQGDGGVTTGTASGYIGAKLGNFQGVSGMVPLEGILSLGFDAVELKRSAAGEFYLHFRDFSLKFLKYTFPSGNNDIYLFPGPNRDGKLGWYAAYEKEGEKNHVY</sequence>
<dbReference type="AlphaFoldDB" id="A0A9J6QL55"/>
<evidence type="ECO:0000313" key="2">
    <source>
        <dbReference type="Proteomes" id="UP001065549"/>
    </source>
</evidence>
<evidence type="ECO:0000313" key="1">
    <source>
        <dbReference type="EMBL" id="MCU7378224.1"/>
    </source>
</evidence>
<comment type="caution">
    <text evidence="1">The sequence shown here is derived from an EMBL/GenBank/DDBJ whole genome shotgun (WGS) entry which is preliminary data.</text>
</comment>
<accession>A0A9J6QL55</accession>
<gene>
    <name evidence="1" type="ORF">OBO34_07630</name>
</gene>
<proteinExistence type="predicted"/>
<dbReference type="Proteomes" id="UP001065549">
    <property type="component" value="Unassembled WGS sequence"/>
</dbReference>
<dbReference type="RefSeq" id="WP_253019801.1">
    <property type="nucleotide sequence ID" value="NZ_JAJAGH010000008.1"/>
</dbReference>
<organism evidence="1 2">
    <name type="scientific">Hominibacterium faecale</name>
    <dbReference type="NCBI Taxonomy" id="2839743"/>
    <lineage>
        <taxon>Bacteria</taxon>
        <taxon>Bacillati</taxon>
        <taxon>Bacillota</taxon>
        <taxon>Clostridia</taxon>
        <taxon>Peptostreptococcales</taxon>
        <taxon>Anaerovoracaceae</taxon>
        <taxon>Hominibacterium</taxon>
    </lineage>
</organism>
<keyword evidence="2" id="KW-1185">Reference proteome</keyword>
<protein>
    <submittedName>
        <fullName evidence="1">Uncharacterized protein</fullName>
    </submittedName>
</protein>